<organism evidence="1">
    <name type="scientific">marine sediment metagenome</name>
    <dbReference type="NCBI Taxonomy" id="412755"/>
    <lineage>
        <taxon>unclassified sequences</taxon>
        <taxon>metagenomes</taxon>
        <taxon>ecological metagenomes</taxon>
    </lineage>
</organism>
<comment type="caution">
    <text evidence="1">The sequence shown here is derived from an EMBL/GenBank/DDBJ whole genome shotgun (WGS) entry which is preliminary data.</text>
</comment>
<proteinExistence type="predicted"/>
<dbReference type="EMBL" id="BARU01028997">
    <property type="protein sequence ID" value="GAH75842.1"/>
    <property type="molecule type" value="Genomic_DNA"/>
</dbReference>
<evidence type="ECO:0008006" key="2">
    <source>
        <dbReference type="Google" id="ProtNLM"/>
    </source>
</evidence>
<name>X1I295_9ZZZZ</name>
<gene>
    <name evidence="1" type="ORF">S03H2_46205</name>
</gene>
<dbReference type="InterPro" id="IPR036737">
    <property type="entry name" value="OmpA-like_sf"/>
</dbReference>
<evidence type="ECO:0000313" key="1">
    <source>
        <dbReference type="EMBL" id="GAH75842.1"/>
    </source>
</evidence>
<protein>
    <recommendedName>
        <fullName evidence="2">OmpA-like domain-containing protein</fullName>
    </recommendedName>
</protein>
<sequence length="218" mass="24264">TLLLTFFVMLLSLSQVQDEELFHRGRNSFLRSIGKLGLGMLPGRKVRPNFGEVKIKYFISNPDKTFEGRTIDAKREELRRIFQKVNHSMTTMPSKIVAQKSNFAVTNIRFSPAGATLNEAAKGYLTKFCLDLQHSAGSEAVKLYVLGLAGDESTEKEQWILSAKRSQAVADFLQEILPSGSKWPIYSWGAGPGGDWVGQDSPISKQLQILIAVLRTTD</sequence>
<accession>X1I295</accession>
<dbReference type="AlphaFoldDB" id="X1I295"/>
<reference evidence="1" key="1">
    <citation type="journal article" date="2014" name="Front. Microbiol.">
        <title>High frequency of phylogenetically diverse reductive dehalogenase-homologous genes in deep subseafloor sedimentary metagenomes.</title>
        <authorList>
            <person name="Kawai M."/>
            <person name="Futagami T."/>
            <person name="Toyoda A."/>
            <person name="Takaki Y."/>
            <person name="Nishi S."/>
            <person name="Hori S."/>
            <person name="Arai W."/>
            <person name="Tsubouchi T."/>
            <person name="Morono Y."/>
            <person name="Uchiyama I."/>
            <person name="Ito T."/>
            <person name="Fujiyama A."/>
            <person name="Inagaki F."/>
            <person name="Takami H."/>
        </authorList>
    </citation>
    <scope>NUCLEOTIDE SEQUENCE</scope>
    <source>
        <strain evidence="1">Expedition CK06-06</strain>
    </source>
</reference>
<feature type="non-terminal residue" evidence="1">
    <location>
        <position position="1"/>
    </location>
</feature>
<dbReference type="SUPFAM" id="SSF103088">
    <property type="entry name" value="OmpA-like"/>
    <property type="match status" value="1"/>
</dbReference>
<dbReference type="Gene3D" id="3.30.1330.60">
    <property type="entry name" value="OmpA-like domain"/>
    <property type="match status" value="1"/>
</dbReference>